<dbReference type="Proteomes" id="UP001321748">
    <property type="component" value="Chromosome"/>
</dbReference>
<protein>
    <submittedName>
        <fullName evidence="1">Uncharacterized protein</fullName>
    </submittedName>
</protein>
<accession>A0ABM8BAV4</accession>
<proteinExistence type="predicted"/>
<evidence type="ECO:0000313" key="1">
    <source>
        <dbReference type="EMBL" id="BDR54042.1"/>
    </source>
</evidence>
<gene>
    <name evidence="1" type="ORF">KIMH_01530</name>
</gene>
<sequence length="88" mass="9812">MKDEHSLSWQTYEVVSPTTLRIPFVGNGDSRCYGFRATVEETPKEVRIRLLSGTLPKAPRACTLPALHSTLLVQLKAPLSDRVVYAVE</sequence>
<keyword evidence="2" id="KW-1185">Reference proteome</keyword>
<reference evidence="1 2" key="1">
    <citation type="journal article" date="2023" name="Microbiol. Spectr.">
        <title>Symbiosis of Carpenter Bees with Uncharacterized Lactic Acid Bacteria Showing NAD Auxotrophy.</title>
        <authorList>
            <person name="Kawasaki S."/>
            <person name="Ozawa K."/>
            <person name="Mori T."/>
            <person name="Yamamoto A."/>
            <person name="Ito M."/>
            <person name="Ohkuma M."/>
            <person name="Sakamoto M."/>
            <person name="Matsutani M."/>
        </authorList>
    </citation>
    <scope>NUCLEOTIDE SEQUENCE [LARGE SCALE GENOMIC DNA]</scope>
    <source>
        <strain evidence="1 2">KimH</strain>
    </source>
</reference>
<dbReference type="EMBL" id="AP026800">
    <property type="protein sequence ID" value="BDR54042.1"/>
    <property type="molecule type" value="Genomic_DNA"/>
</dbReference>
<evidence type="ECO:0000313" key="2">
    <source>
        <dbReference type="Proteomes" id="UP001321748"/>
    </source>
</evidence>
<organism evidence="1 2">
    <name type="scientific">Bombiscardovia apis</name>
    <dbReference type="NCBI Taxonomy" id="2932182"/>
    <lineage>
        <taxon>Bacteria</taxon>
        <taxon>Bacillati</taxon>
        <taxon>Actinomycetota</taxon>
        <taxon>Actinomycetes</taxon>
        <taxon>Bifidobacteriales</taxon>
        <taxon>Bifidobacteriaceae</taxon>
        <taxon>Bombiscardovia</taxon>
    </lineage>
</organism>
<name>A0ABM8BAV4_9BIFI</name>